<dbReference type="InterPro" id="IPR031100">
    <property type="entry name" value="LOG_fam"/>
</dbReference>
<dbReference type="Proteomes" id="UP000199531">
    <property type="component" value="Unassembled WGS sequence"/>
</dbReference>
<dbReference type="GO" id="GO:0009691">
    <property type="term" value="P:cytokinin biosynthetic process"/>
    <property type="evidence" value="ECO:0007669"/>
    <property type="project" value="UniProtKB-UniRule"/>
</dbReference>
<protein>
    <recommendedName>
        <fullName evidence="3">Cytokinin riboside 5'-monophosphate phosphoribohydrolase</fullName>
        <ecNumber evidence="3">3.2.2.n1</ecNumber>
    </recommendedName>
</protein>
<dbReference type="GO" id="GO:0005829">
    <property type="term" value="C:cytosol"/>
    <property type="evidence" value="ECO:0007669"/>
    <property type="project" value="TreeGrafter"/>
</dbReference>
<gene>
    <name evidence="4" type="ORF">SAMN02745977_01570</name>
</gene>
<dbReference type="PANTHER" id="PTHR31223:SF70">
    <property type="entry name" value="LOG FAMILY PROTEIN YJL055W"/>
    <property type="match status" value="1"/>
</dbReference>
<reference evidence="4 5" key="1">
    <citation type="submission" date="2016-10" db="EMBL/GenBank/DDBJ databases">
        <authorList>
            <person name="de Groot N.N."/>
        </authorList>
    </citation>
    <scope>NUCLEOTIDE SEQUENCE [LARGE SCALE GENOMIC DNA]</scope>
    <source>
        <strain evidence="4 5">DSM 15123</strain>
    </source>
</reference>
<dbReference type="SUPFAM" id="SSF102405">
    <property type="entry name" value="MCP/YpsA-like"/>
    <property type="match status" value="1"/>
</dbReference>
<dbReference type="AlphaFoldDB" id="A0A1H8HQC4"/>
<dbReference type="EMBL" id="FOCW01000003">
    <property type="protein sequence ID" value="SEN58470.1"/>
    <property type="molecule type" value="Genomic_DNA"/>
</dbReference>
<comment type="similarity">
    <text evidence="2 3">Belongs to the LOG family.</text>
</comment>
<accession>A0A1H8HQC4</accession>
<dbReference type="EC" id="3.2.2.n1" evidence="3"/>
<evidence type="ECO:0000256" key="2">
    <source>
        <dbReference type="ARBA" id="ARBA00006763"/>
    </source>
</evidence>
<evidence type="ECO:0000313" key="5">
    <source>
        <dbReference type="Proteomes" id="UP000199531"/>
    </source>
</evidence>
<dbReference type="STRING" id="1121117.SAMN02745977_01570"/>
<dbReference type="Pfam" id="PF03641">
    <property type="entry name" value="Lysine_decarbox"/>
    <property type="match status" value="1"/>
</dbReference>
<dbReference type="PANTHER" id="PTHR31223">
    <property type="entry name" value="LOG FAMILY PROTEIN YJL055W"/>
    <property type="match status" value="1"/>
</dbReference>
<dbReference type="GO" id="GO:0008714">
    <property type="term" value="F:AMP nucleosidase activity"/>
    <property type="evidence" value="ECO:0007669"/>
    <property type="project" value="UniProtKB-EC"/>
</dbReference>
<dbReference type="NCBIfam" id="TIGR00730">
    <property type="entry name" value="Rossman fold protein, TIGR00730 family"/>
    <property type="match status" value="1"/>
</dbReference>
<keyword evidence="3" id="KW-0203">Cytokinin biosynthesis</keyword>
<organism evidence="4 5">
    <name type="scientific">Brachymonas denitrificans DSM 15123</name>
    <dbReference type="NCBI Taxonomy" id="1121117"/>
    <lineage>
        <taxon>Bacteria</taxon>
        <taxon>Pseudomonadati</taxon>
        <taxon>Pseudomonadota</taxon>
        <taxon>Betaproteobacteria</taxon>
        <taxon>Burkholderiales</taxon>
        <taxon>Comamonadaceae</taxon>
        <taxon>Brachymonas</taxon>
    </lineage>
</organism>
<evidence type="ECO:0000256" key="3">
    <source>
        <dbReference type="RuleBase" id="RU363015"/>
    </source>
</evidence>
<name>A0A1H8HQC4_9BURK</name>
<keyword evidence="5" id="KW-1185">Reference proteome</keyword>
<evidence type="ECO:0000313" key="4">
    <source>
        <dbReference type="EMBL" id="SEN58470.1"/>
    </source>
</evidence>
<dbReference type="InterPro" id="IPR005269">
    <property type="entry name" value="LOG"/>
</dbReference>
<comment type="catalytic activity">
    <reaction evidence="1">
        <text>AMP + H2O = D-ribose 5-phosphate + adenine</text>
        <dbReference type="Rhea" id="RHEA:20129"/>
        <dbReference type="ChEBI" id="CHEBI:15377"/>
        <dbReference type="ChEBI" id="CHEBI:16708"/>
        <dbReference type="ChEBI" id="CHEBI:78346"/>
        <dbReference type="ChEBI" id="CHEBI:456215"/>
        <dbReference type="EC" id="3.2.2.4"/>
    </reaction>
</comment>
<proteinExistence type="inferred from homology"/>
<keyword evidence="3" id="KW-0378">Hydrolase</keyword>
<sequence length="208" mass="22499">MNPSSPSAPAPAQSSGVRAMFADPEPRFSVCVYCASQPGEDEAFRTTAREVGNWIARNGGQLVYGGGHTGLMGIVADGALQAGGRVVGVIPKALVEREWAHEGCTELHIVETMHQRKHMMAERCTAFLALAGGIGTFEELFEAWTWKQLGYHNKPVAILNTGGYYDDLLKFLGGAIRHGFMRDYQMDMIHVGTEVEPTLRYLAGGAAA</sequence>
<evidence type="ECO:0000256" key="1">
    <source>
        <dbReference type="ARBA" id="ARBA00000274"/>
    </source>
</evidence>
<dbReference type="Gene3D" id="3.40.50.450">
    <property type="match status" value="1"/>
</dbReference>